<evidence type="ECO:0000313" key="1">
    <source>
        <dbReference type="EMBL" id="EDO12996.1"/>
    </source>
</evidence>
<reference evidence="2" key="2">
    <citation type="submission" date="2007-04" db="EMBL/GenBank/DDBJ databases">
        <title>Draft genome sequence of Bacteroides ovatus (ATCC 8483).</title>
        <authorList>
            <person name="Sudarsanam P."/>
            <person name="Ley R."/>
            <person name="Guruge J."/>
            <person name="Turnbaugh P.J."/>
            <person name="Mahowald M."/>
            <person name="Liep D."/>
            <person name="Gordon J."/>
        </authorList>
    </citation>
    <scope>NUCLEOTIDE SEQUENCE [LARGE SCALE GENOMIC DNA]</scope>
    <source>
        <strain evidence="2">ATCC 8483 / DSM 1896 / JCM 5824 / BCRC 10623 / CCUG 4943 / NCTC 11153</strain>
    </source>
</reference>
<evidence type="ECO:0000313" key="2">
    <source>
        <dbReference type="Proteomes" id="UP000005475"/>
    </source>
</evidence>
<gene>
    <name evidence="1" type="ORF">BACOVA_01236</name>
</gene>
<proteinExistence type="predicted"/>
<reference evidence="1 2" key="1">
    <citation type="submission" date="2007-03" db="EMBL/GenBank/DDBJ databases">
        <authorList>
            <person name="Fulton L."/>
            <person name="Clifton S."/>
            <person name="Fulton B."/>
            <person name="Xu J."/>
            <person name="Minx P."/>
            <person name="Pepin K.H."/>
            <person name="Johnson M."/>
            <person name="Thiruvilangam P."/>
            <person name="Bhonagiri V."/>
            <person name="Nash W.E."/>
            <person name="Mardis E.R."/>
            <person name="Wilson R.K."/>
        </authorList>
    </citation>
    <scope>NUCLEOTIDE SEQUENCE [LARGE SCALE GENOMIC DNA]</scope>
    <source>
        <strain evidence="2">ATCC 8483 / DSM 1896 / JCM 5824 / BCRC 10623 / CCUG 4943 / NCTC 11153</strain>
    </source>
</reference>
<protein>
    <submittedName>
        <fullName evidence="1">Uncharacterized protein</fullName>
    </submittedName>
</protein>
<dbReference type="Proteomes" id="UP000005475">
    <property type="component" value="Unassembled WGS sequence"/>
</dbReference>
<dbReference type="EMBL" id="AAXF02000042">
    <property type="protein sequence ID" value="EDO12996.1"/>
    <property type="molecule type" value="Genomic_DNA"/>
</dbReference>
<sequence>MDDIVYNYINDNEGLPNAVSLFCFSTQIVFVINN</sequence>
<accession>A0AAN3D990</accession>
<dbReference type="AlphaFoldDB" id="A0AAN3D990"/>
<name>A0AAN3D990_BACO1</name>
<organism evidence="1 2">
    <name type="scientific">Bacteroides ovatus (strain ATCC 8483 / DSM 1896 / JCM 5824 / BCRC 10623 / CCUG 4943 / NCTC 11153)</name>
    <dbReference type="NCBI Taxonomy" id="411476"/>
    <lineage>
        <taxon>Bacteria</taxon>
        <taxon>Pseudomonadati</taxon>
        <taxon>Bacteroidota</taxon>
        <taxon>Bacteroidia</taxon>
        <taxon>Bacteroidales</taxon>
        <taxon>Bacteroidaceae</taxon>
        <taxon>Bacteroides</taxon>
    </lineage>
</organism>
<comment type="caution">
    <text evidence="1">The sequence shown here is derived from an EMBL/GenBank/DDBJ whole genome shotgun (WGS) entry which is preliminary data.</text>
</comment>